<keyword evidence="9" id="KW-0175">Coiled coil</keyword>
<dbReference type="PANTHER" id="PTHR24421">
    <property type="entry name" value="NITRATE/NITRITE SENSOR PROTEIN NARX-RELATED"/>
    <property type="match status" value="1"/>
</dbReference>
<evidence type="ECO:0000256" key="1">
    <source>
        <dbReference type="ARBA" id="ARBA00000085"/>
    </source>
</evidence>
<keyword evidence="11" id="KW-0732">Signal</keyword>
<name>A0A1M6VT82_9FLAO</name>
<gene>
    <name evidence="13" type="ORF">GCM10010984_04610</name>
    <name evidence="14" type="ORF">SAMN05443634_10431</name>
</gene>
<dbReference type="GO" id="GO:0005524">
    <property type="term" value="F:ATP binding"/>
    <property type="evidence" value="ECO:0007669"/>
    <property type="project" value="UniProtKB-KW"/>
</dbReference>
<keyword evidence="10" id="KW-0472">Membrane</keyword>
<evidence type="ECO:0000256" key="11">
    <source>
        <dbReference type="SAM" id="SignalP"/>
    </source>
</evidence>
<feature type="signal peptide" evidence="11">
    <location>
        <begin position="1"/>
        <end position="20"/>
    </location>
</feature>
<keyword evidence="7" id="KW-0067">ATP-binding</keyword>
<organism evidence="14 15">
    <name type="scientific">Chishuiella changwenlii</name>
    <dbReference type="NCBI Taxonomy" id="1434701"/>
    <lineage>
        <taxon>Bacteria</taxon>
        <taxon>Pseudomonadati</taxon>
        <taxon>Bacteroidota</taxon>
        <taxon>Flavobacteriia</taxon>
        <taxon>Flavobacteriales</taxon>
        <taxon>Weeksellaceae</taxon>
        <taxon>Chishuiella</taxon>
    </lineage>
</organism>
<reference evidence="13" key="1">
    <citation type="journal article" date="2014" name="Int. J. Syst. Evol. Microbiol.">
        <title>Complete genome of a new Firmicutes species belonging to the dominant human colonic microbiota ('Ruminococcus bicirculans') reveals two chromosomes and a selective capacity to utilize plant glucans.</title>
        <authorList>
            <consortium name="NISC Comparative Sequencing Program"/>
            <person name="Wegmann U."/>
            <person name="Louis P."/>
            <person name="Goesmann A."/>
            <person name="Henrissat B."/>
            <person name="Duncan S.H."/>
            <person name="Flint H.J."/>
        </authorList>
    </citation>
    <scope>NUCLEOTIDE SEQUENCE</scope>
    <source>
        <strain evidence="13">CGMCC 1.12707</strain>
    </source>
</reference>
<dbReference type="GO" id="GO:0000155">
    <property type="term" value="F:phosphorelay sensor kinase activity"/>
    <property type="evidence" value="ECO:0007669"/>
    <property type="project" value="InterPro"/>
</dbReference>
<feature type="coiled-coil region" evidence="9">
    <location>
        <begin position="390"/>
        <end position="461"/>
    </location>
</feature>
<dbReference type="PROSITE" id="PS50109">
    <property type="entry name" value="HIS_KIN"/>
    <property type="match status" value="1"/>
</dbReference>
<reference evidence="15" key="3">
    <citation type="submission" date="2016-11" db="EMBL/GenBank/DDBJ databases">
        <authorList>
            <person name="Varghese N."/>
            <person name="Submissions S."/>
        </authorList>
    </citation>
    <scope>NUCLEOTIDE SEQUENCE [LARGE SCALE GENOMIC DNA]</scope>
    <source>
        <strain evidence="15">DSM 27989</strain>
    </source>
</reference>
<dbReference type="CDD" id="cd16917">
    <property type="entry name" value="HATPase_UhpB-NarQ-NarX-like"/>
    <property type="match status" value="1"/>
</dbReference>
<dbReference type="RefSeq" id="WP_083580303.1">
    <property type="nucleotide sequence ID" value="NZ_BMFL01000002.1"/>
</dbReference>
<dbReference type="OrthoDB" id="9778366at2"/>
<dbReference type="SMART" id="SM00387">
    <property type="entry name" value="HATPase_c"/>
    <property type="match status" value="1"/>
</dbReference>
<evidence type="ECO:0000256" key="10">
    <source>
        <dbReference type="SAM" id="Phobius"/>
    </source>
</evidence>
<dbReference type="Proteomes" id="UP000650994">
    <property type="component" value="Unassembled WGS sequence"/>
</dbReference>
<evidence type="ECO:0000256" key="3">
    <source>
        <dbReference type="ARBA" id="ARBA00022553"/>
    </source>
</evidence>
<proteinExistence type="predicted"/>
<dbReference type="EMBL" id="BMFL01000002">
    <property type="protein sequence ID" value="GGE90005.1"/>
    <property type="molecule type" value="Genomic_DNA"/>
</dbReference>
<accession>A0A1M6VT82</accession>
<keyword evidence="5" id="KW-0547">Nucleotide-binding</keyword>
<dbReference type="InterPro" id="IPR011990">
    <property type="entry name" value="TPR-like_helical_dom_sf"/>
</dbReference>
<keyword evidence="8" id="KW-0902">Two-component regulatory system</keyword>
<keyword evidence="10" id="KW-1133">Transmembrane helix</keyword>
<keyword evidence="3" id="KW-0597">Phosphoprotein</keyword>
<dbReference type="Pfam" id="PF07730">
    <property type="entry name" value="HisKA_3"/>
    <property type="match status" value="1"/>
</dbReference>
<evidence type="ECO:0000256" key="9">
    <source>
        <dbReference type="SAM" id="Coils"/>
    </source>
</evidence>
<dbReference type="Gene3D" id="3.30.565.10">
    <property type="entry name" value="Histidine kinase-like ATPase, C-terminal domain"/>
    <property type="match status" value="1"/>
</dbReference>
<dbReference type="InterPro" id="IPR011712">
    <property type="entry name" value="Sig_transdc_His_kin_sub3_dim/P"/>
</dbReference>
<dbReference type="GO" id="GO:0016020">
    <property type="term" value="C:membrane"/>
    <property type="evidence" value="ECO:0007669"/>
    <property type="project" value="InterPro"/>
</dbReference>
<evidence type="ECO:0000256" key="4">
    <source>
        <dbReference type="ARBA" id="ARBA00022679"/>
    </source>
</evidence>
<reference evidence="14" key="2">
    <citation type="submission" date="2016-11" db="EMBL/GenBank/DDBJ databases">
        <authorList>
            <person name="Jaros S."/>
            <person name="Januszkiewicz K."/>
            <person name="Wedrychowicz H."/>
        </authorList>
    </citation>
    <scope>NUCLEOTIDE SEQUENCE [LARGE SCALE GENOMIC DNA]</scope>
    <source>
        <strain evidence="14">DSM 27989</strain>
    </source>
</reference>
<keyword evidence="16" id="KW-1185">Reference proteome</keyword>
<dbReference type="SUPFAM" id="SSF48452">
    <property type="entry name" value="TPR-like"/>
    <property type="match status" value="1"/>
</dbReference>
<keyword evidence="6 14" id="KW-0418">Kinase</keyword>
<evidence type="ECO:0000256" key="5">
    <source>
        <dbReference type="ARBA" id="ARBA00022741"/>
    </source>
</evidence>
<dbReference type="EC" id="2.7.13.3" evidence="2"/>
<feature type="chain" id="PRO_5013314292" description="histidine kinase" evidence="11">
    <location>
        <begin position="21"/>
        <end position="736"/>
    </location>
</feature>
<dbReference type="InterPro" id="IPR003594">
    <property type="entry name" value="HATPase_dom"/>
</dbReference>
<evidence type="ECO:0000256" key="2">
    <source>
        <dbReference type="ARBA" id="ARBA00012438"/>
    </source>
</evidence>
<evidence type="ECO:0000256" key="7">
    <source>
        <dbReference type="ARBA" id="ARBA00022840"/>
    </source>
</evidence>
<dbReference type="STRING" id="1434701.SAMN05443634_10431"/>
<evidence type="ECO:0000313" key="16">
    <source>
        <dbReference type="Proteomes" id="UP000650994"/>
    </source>
</evidence>
<dbReference type="Gene3D" id="1.20.5.1930">
    <property type="match status" value="1"/>
</dbReference>
<feature type="transmembrane region" description="Helical" evidence="10">
    <location>
        <begin position="483"/>
        <end position="502"/>
    </location>
</feature>
<evidence type="ECO:0000313" key="14">
    <source>
        <dbReference type="EMBL" id="SHK84668.1"/>
    </source>
</evidence>
<keyword evidence="10" id="KW-0812">Transmembrane</keyword>
<keyword evidence="4" id="KW-0808">Transferase</keyword>
<evidence type="ECO:0000259" key="12">
    <source>
        <dbReference type="PROSITE" id="PS50109"/>
    </source>
</evidence>
<evidence type="ECO:0000313" key="15">
    <source>
        <dbReference type="Proteomes" id="UP000184120"/>
    </source>
</evidence>
<dbReference type="Pfam" id="PF02518">
    <property type="entry name" value="HATPase_c"/>
    <property type="match status" value="1"/>
</dbReference>
<reference evidence="13" key="5">
    <citation type="submission" date="2024-05" db="EMBL/GenBank/DDBJ databases">
        <authorList>
            <person name="Sun Q."/>
            <person name="Zhou Y."/>
        </authorList>
    </citation>
    <scope>NUCLEOTIDE SEQUENCE</scope>
    <source>
        <strain evidence="13">CGMCC 1.12707</strain>
    </source>
</reference>
<sequence>MLHRLLFIFTLLICSVFVKAQDVLSKLEKEYYNNSNKVTEQLNIAPKYAKALYFNNLKSKSYQILATNISIATKETDGKYATILYAVQAMNYRLDNKETEALKSLNMAKTYSSKTKNNEAKGYFEYANGWILIRNNKTADAVASYLKAIRYYENSPTTSTLYGRFANTVKELSTIYSNLNEYDLEEKYSKQFLLLASKQNDPNLIFDSYMRMGYMYEQKYVQNPSKINLRNKVENYYLQAITTFNRNETAMLSKSSLSYAAINLANLYSDFDRDKAMKYALLANNISLETGEAIHIASSFGILADLAIQNKEYDLAKSYFLKAAMEIEKSPVRDHNIELSILESLSQISEEQGNYKEALAYYKSYVDKYKSLYDQEKLDITKRLESQFEKERQEQKYIKLQLESDKKAQQIKLINILRTQREQVYNNLKLVEENQRERLKFSELNSEKKEQQLRLAKLETLQKNNDIDNYKKLLAYKEKISKYYIAFIVFSIALIILLLYAYKQRANSMRQRDELHALAIEKEKQNSKISTLTALLEGQEQERGRLARDLHDGLGGLLSGTKLQLSYLNPTNSENIQEGISKSINQIDGAVEELRRVAHNLMPDLLLKYSLEVAIQEFASRMSNNALDIHTEFINYSNSISKEKQLLLYRIIQELVNNTIKHAQASEIIIQISEEENTLNLIIEDNGKGFNQENLDVRKTAGFHNIESRVQFLKGTMNIISELNIGTSIELQIPIQ</sequence>
<dbReference type="InterPro" id="IPR005467">
    <property type="entry name" value="His_kinase_dom"/>
</dbReference>
<evidence type="ECO:0000256" key="6">
    <source>
        <dbReference type="ARBA" id="ARBA00022777"/>
    </source>
</evidence>
<evidence type="ECO:0000313" key="13">
    <source>
        <dbReference type="EMBL" id="GGE90005.1"/>
    </source>
</evidence>
<evidence type="ECO:0000256" key="8">
    <source>
        <dbReference type="ARBA" id="ARBA00023012"/>
    </source>
</evidence>
<dbReference type="Proteomes" id="UP000184120">
    <property type="component" value="Unassembled WGS sequence"/>
</dbReference>
<dbReference type="InterPro" id="IPR036890">
    <property type="entry name" value="HATPase_C_sf"/>
</dbReference>
<dbReference type="InterPro" id="IPR050482">
    <property type="entry name" value="Sensor_HK_TwoCompSys"/>
</dbReference>
<dbReference type="AlphaFoldDB" id="A0A1M6VT82"/>
<comment type="catalytic activity">
    <reaction evidence="1">
        <text>ATP + protein L-histidine = ADP + protein N-phospho-L-histidine.</text>
        <dbReference type="EC" id="2.7.13.3"/>
    </reaction>
</comment>
<dbReference type="GO" id="GO:0046983">
    <property type="term" value="F:protein dimerization activity"/>
    <property type="evidence" value="ECO:0007669"/>
    <property type="project" value="InterPro"/>
</dbReference>
<protein>
    <recommendedName>
        <fullName evidence="2">histidine kinase</fullName>
        <ecNumber evidence="2">2.7.13.3</ecNumber>
    </recommendedName>
</protein>
<dbReference type="Gene3D" id="1.25.40.10">
    <property type="entry name" value="Tetratricopeptide repeat domain"/>
    <property type="match status" value="2"/>
</dbReference>
<dbReference type="PANTHER" id="PTHR24421:SF10">
    <property type="entry name" value="NITRATE_NITRITE SENSOR PROTEIN NARQ"/>
    <property type="match status" value="1"/>
</dbReference>
<feature type="domain" description="Histidine kinase" evidence="12">
    <location>
        <begin position="545"/>
        <end position="736"/>
    </location>
</feature>
<dbReference type="EMBL" id="FRBH01000004">
    <property type="protein sequence ID" value="SHK84668.1"/>
    <property type="molecule type" value="Genomic_DNA"/>
</dbReference>
<reference evidence="16" key="4">
    <citation type="journal article" date="2019" name="Int. J. Syst. Evol. Microbiol.">
        <title>The Global Catalogue of Microorganisms (GCM) 10K type strain sequencing project: providing services to taxonomists for standard genome sequencing and annotation.</title>
        <authorList>
            <consortium name="The Broad Institute Genomics Platform"/>
            <consortium name="The Broad Institute Genome Sequencing Center for Infectious Disease"/>
            <person name="Wu L."/>
            <person name="Ma J."/>
        </authorList>
    </citation>
    <scope>NUCLEOTIDE SEQUENCE [LARGE SCALE GENOMIC DNA]</scope>
    <source>
        <strain evidence="16">CGMCC 1.12707</strain>
    </source>
</reference>
<dbReference type="SUPFAM" id="SSF55874">
    <property type="entry name" value="ATPase domain of HSP90 chaperone/DNA topoisomerase II/histidine kinase"/>
    <property type="match status" value="1"/>
</dbReference>